<gene>
    <name evidence="4" type="ORF">ACJMK2_012728</name>
</gene>
<organism evidence="4 5">
    <name type="scientific">Sinanodonta woodiana</name>
    <name type="common">Chinese pond mussel</name>
    <name type="synonym">Anodonta woodiana</name>
    <dbReference type="NCBI Taxonomy" id="1069815"/>
    <lineage>
        <taxon>Eukaryota</taxon>
        <taxon>Metazoa</taxon>
        <taxon>Spiralia</taxon>
        <taxon>Lophotrochozoa</taxon>
        <taxon>Mollusca</taxon>
        <taxon>Bivalvia</taxon>
        <taxon>Autobranchia</taxon>
        <taxon>Heteroconchia</taxon>
        <taxon>Palaeoheterodonta</taxon>
        <taxon>Unionida</taxon>
        <taxon>Unionoidea</taxon>
        <taxon>Unionidae</taxon>
        <taxon>Unioninae</taxon>
        <taxon>Sinanodonta</taxon>
    </lineage>
</organism>
<dbReference type="SUPFAM" id="SSF54236">
    <property type="entry name" value="Ubiquitin-like"/>
    <property type="match status" value="2"/>
</dbReference>
<dbReference type="Pfam" id="PF00531">
    <property type="entry name" value="Death"/>
    <property type="match status" value="1"/>
</dbReference>
<dbReference type="Proteomes" id="UP001634394">
    <property type="component" value="Unassembled WGS sequence"/>
</dbReference>
<dbReference type="InterPro" id="IPR029071">
    <property type="entry name" value="Ubiquitin-like_domsf"/>
</dbReference>
<reference evidence="4 5" key="1">
    <citation type="submission" date="2024-11" db="EMBL/GenBank/DDBJ databases">
        <title>Chromosome-level genome assembly of the freshwater bivalve Anodonta woodiana.</title>
        <authorList>
            <person name="Chen X."/>
        </authorList>
    </citation>
    <scope>NUCLEOTIDE SEQUENCE [LARGE SCALE GENOMIC DNA]</scope>
    <source>
        <strain evidence="4">MN2024</strain>
        <tissue evidence="4">Gills</tissue>
    </source>
</reference>
<dbReference type="InterPro" id="IPR000626">
    <property type="entry name" value="Ubiquitin-like_dom"/>
</dbReference>
<dbReference type="PANTHER" id="PTHR15077">
    <property type="entry name" value="FAS-ASSOCIATING DEATH DOMAIN-CONTAINING PROTEIN FADD"/>
    <property type="match status" value="1"/>
</dbReference>
<feature type="region of interest" description="Disordered" evidence="1">
    <location>
        <begin position="734"/>
        <end position="784"/>
    </location>
</feature>
<comment type="caution">
    <text evidence="4">The sequence shown here is derived from an EMBL/GenBank/DDBJ whole genome shotgun (WGS) entry which is preliminary data.</text>
</comment>
<accession>A0ABD3V960</accession>
<dbReference type="InterPro" id="IPR000488">
    <property type="entry name" value="Death_dom"/>
</dbReference>
<feature type="domain" description="Death" evidence="2">
    <location>
        <begin position="942"/>
        <end position="992"/>
    </location>
</feature>
<evidence type="ECO:0000259" key="2">
    <source>
        <dbReference type="PROSITE" id="PS50017"/>
    </source>
</evidence>
<feature type="domain" description="Ubiquitin-like" evidence="3">
    <location>
        <begin position="442"/>
        <end position="515"/>
    </location>
</feature>
<sequence>MLLPDFTPVEQNHHLFDLLHETQVIKQYRSLLMNYFSAINTLPSLFVKTKAAGNYVLTEVITESKQKLSSKGRKDSWINIPLKPNWFSPLEDPFEISYAHLFDMRGKKRGDITVPRKIKISSQESDELAEKVSNHFKVPKEHVACVKNKIMMHSHLKYFGIIIIINDPSDLDSCIPILITSRISSVESEFYLHTQFYEHSANNIYCILFPKEEKVERLKWTFAQKHNLPINSFAFSLDETKVADTDDIENVVKPYDLLYLVKQKPINIRLELLQCPNLRQILFIHGVTTVDTISGLKNMLIKTLSDLGTTTLNEKNICISKEEEILNENQILNSIRDFTYPFHSNHSELKLRLHLVQPRHTWYKIDTVTAMGMKTVEVVCVNQQSTAAQIRNEVAKICCCPSQALKLVTSGKTIPENKCLEEILFLQEGCIIKASIASKIRVNVTVIIVGEQSDIKERKLQVEVYRLDTVLKLKQTVITRLESTDNIYTCVLKKKETLEESKFLREYGIKNETEVTAYIFKERIQVMLVILKMKKRIQVFIDEPRFTFVKDILKYVQGSGLVDIHYTQLRLIYSFNCLPMDASLSDVDVKHGSVLVVTIAAAMNPGIIMMCRGEDGVASCMIGKVIDGMIYYASLQARVESHPLKASDEPVLLPSGIHLVESACLGHDDPNPIPSLVLPSHLHVASGKMKESVEREDLRREDEVVEYSRHYIPEEKKNIIYGVPRMVCGSKSEGYLSEQSDSTPNRKKQKFLKRARALTSKSENNIPAAVSPHESPVSESGETQIGLNSQCPMVCSGQQSRIEVTSESASTCITVSTSSIGTGTSTYSASCSTVMQSNIGTVAQPMNFMNTGLFNMQNNNGESCKGGYTATVKYFDKDNVTWCYSLKEEVMQVTGSAANMGTPALINNTMPAPNGHNGGTTGLLQRSPNNHRGILVEFCGFTQDNLHSIASEVGIDWKKLGRKLSVAEEIISAIDTDNPNIVEKCYKMLYHWCLSSCCATKEQELADKLIACGLRLIAVKYLGDKVPV</sequence>
<dbReference type="InterPro" id="IPR016729">
    <property type="entry name" value="FADD"/>
</dbReference>
<dbReference type="AlphaFoldDB" id="A0ABD3V960"/>
<evidence type="ECO:0000256" key="1">
    <source>
        <dbReference type="SAM" id="MobiDB-lite"/>
    </source>
</evidence>
<proteinExistence type="predicted"/>
<dbReference type="EMBL" id="JBJQND010000013">
    <property type="protein sequence ID" value="KAL3858117.1"/>
    <property type="molecule type" value="Genomic_DNA"/>
</dbReference>
<dbReference type="Gene3D" id="1.10.533.10">
    <property type="entry name" value="Death Domain, Fas"/>
    <property type="match status" value="1"/>
</dbReference>
<dbReference type="InterPro" id="IPR011029">
    <property type="entry name" value="DEATH-like_dom_sf"/>
</dbReference>
<keyword evidence="5" id="KW-1185">Reference proteome</keyword>
<feature type="compositionally biased region" description="Basic residues" evidence="1">
    <location>
        <begin position="745"/>
        <end position="756"/>
    </location>
</feature>
<dbReference type="PROSITE" id="PS50053">
    <property type="entry name" value="UBIQUITIN_2"/>
    <property type="match status" value="1"/>
</dbReference>
<protein>
    <recommendedName>
        <fullName evidence="6">Death domain-containing protein</fullName>
    </recommendedName>
</protein>
<dbReference type="PROSITE" id="PS50017">
    <property type="entry name" value="DEATH_DOMAIN"/>
    <property type="match status" value="1"/>
</dbReference>
<evidence type="ECO:0000313" key="5">
    <source>
        <dbReference type="Proteomes" id="UP001634394"/>
    </source>
</evidence>
<evidence type="ECO:0000259" key="3">
    <source>
        <dbReference type="PROSITE" id="PS50053"/>
    </source>
</evidence>
<evidence type="ECO:0000313" key="4">
    <source>
        <dbReference type="EMBL" id="KAL3858117.1"/>
    </source>
</evidence>
<evidence type="ECO:0008006" key="6">
    <source>
        <dbReference type="Google" id="ProtNLM"/>
    </source>
</evidence>
<dbReference type="CDD" id="cd01670">
    <property type="entry name" value="Death"/>
    <property type="match status" value="1"/>
</dbReference>
<name>A0ABD3V960_SINWO</name>
<dbReference type="SUPFAM" id="SSF47986">
    <property type="entry name" value="DEATH domain"/>
    <property type="match status" value="1"/>
</dbReference>